<keyword evidence="2" id="KW-1185">Reference proteome</keyword>
<gene>
    <name evidence="1" type="ORF">HPB49_022869</name>
</gene>
<reference evidence="1" key="1">
    <citation type="submission" date="2020-05" db="EMBL/GenBank/DDBJ databases">
        <title>Large-scale comparative analyses of tick genomes elucidate their genetic diversity and vector capacities.</title>
        <authorList>
            <person name="Jia N."/>
            <person name="Wang J."/>
            <person name="Shi W."/>
            <person name="Du L."/>
            <person name="Sun Y."/>
            <person name="Zhan W."/>
            <person name="Jiang J."/>
            <person name="Wang Q."/>
            <person name="Zhang B."/>
            <person name="Ji P."/>
            <person name="Sakyi L.B."/>
            <person name="Cui X."/>
            <person name="Yuan T."/>
            <person name="Jiang B."/>
            <person name="Yang W."/>
            <person name="Lam T.T.-Y."/>
            <person name="Chang Q."/>
            <person name="Ding S."/>
            <person name="Wang X."/>
            <person name="Zhu J."/>
            <person name="Ruan X."/>
            <person name="Zhao L."/>
            <person name="Wei J."/>
            <person name="Que T."/>
            <person name="Du C."/>
            <person name="Cheng J."/>
            <person name="Dai P."/>
            <person name="Han X."/>
            <person name="Huang E."/>
            <person name="Gao Y."/>
            <person name="Liu J."/>
            <person name="Shao H."/>
            <person name="Ye R."/>
            <person name="Li L."/>
            <person name="Wei W."/>
            <person name="Wang X."/>
            <person name="Wang C."/>
            <person name="Yang T."/>
            <person name="Huo Q."/>
            <person name="Li W."/>
            <person name="Guo W."/>
            <person name="Chen H."/>
            <person name="Zhou L."/>
            <person name="Ni X."/>
            <person name="Tian J."/>
            <person name="Zhou Y."/>
            <person name="Sheng Y."/>
            <person name="Liu T."/>
            <person name="Pan Y."/>
            <person name="Xia L."/>
            <person name="Li J."/>
            <person name="Zhao F."/>
            <person name="Cao W."/>
        </authorList>
    </citation>
    <scope>NUCLEOTIDE SEQUENCE</scope>
    <source>
        <strain evidence="1">Dsil-2018</strain>
    </source>
</reference>
<evidence type="ECO:0000313" key="2">
    <source>
        <dbReference type="Proteomes" id="UP000821865"/>
    </source>
</evidence>
<dbReference type="Proteomes" id="UP000821865">
    <property type="component" value="Chromosome 10"/>
</dbReference>
<accession>A0ACB8DRT6</accession>
<dbReference type="EMBL" id="CM023479">
    <property type="protein sequence ID" value="KAH7975023.1"/>
    <property type="molecule type" value="Genomic_DNA"/>
</dbReference>
<evidence type="ECO:0000313" key="1">
    <source>
        <dbReference type="EMBL" id="KAH7975023.1"/>
    </source>
</evidence>
<organism evidence="1 2">
    <name type="scientific">Dermacentor silvarum</name>
    <name type="common">Tick</name>
    <dbReference type="NCBI Taxonomy" id="543639"/>
    <lineage>
        <taxon>Eukaryota</taxon>
        <taxon>Metazoa</taxon>
        <taxon>Ecdysozoa</taxon>
        <taxon>Arthropoda</taxon>
        <taxon>Chelicerata</taxon>
        <taxon>Arachnida</taxon>
        <taxon>Acari</taxon>
        <taxon>Parasitiformes</taxon>
        <taxon>Ixodida</taxon>
        <taxon>Ixodoidea</taxon>
        <taxon>Ixodidae</taxon>
        <taxon>Rhipicephalinae</taxon>
        <taxon>Dermacentor</taxon>
    </lineage>
</organism>
<proteinExistence type="predicted"/>
<sequence length="885" mass="99444">MSRRGQQDSYSSLSPIPGSLRWQSLQESCKFVSKQCETDGCVTPPNCGTRLGSSLHLTPPTVIEHRPHDVERSKFLEKGQMAPRAGFASGSVMNFAENAHCSYVMHKLRQQQERGRFCDIVLHVQGRRYRAHRSVLAASSPKAGVEHLSISCHNQAAFQSFLRYMYSGCVSVHRGNVAELLQLSNHFLIFKLKNYCAEYLEHNLNLANCLAIREMAEANNVPTLLKAVASFVSENVEDVLSDPRLLRLDKERFVAFISDRRLCLPQGAPLLNLVTRWVSHDLEEREGWLRLLLTFVDWAAVDQNTLSQCLSRDPMFKLSRRTLDCNMVEAPKCSSADKREQLRLEFSHPPESDMESFMNLAVSAAIEALCAEMSGEARGSPGAVRSAAEEEDEETLSSDDCGELLDEDDGSESGLGMGDVMHLQQQQAAVEDENSTEGESDEKHHILRNLLVGNAEAEGVKTSEPEATTDDSSNGQTGKIPSSVWKEGVKCDHCSYVSYGAARLEQHIAKAHGKGKTYDCPLCTFTCKWNREYYTHMKNHFSSDGQGPFQCDSCAYKCERIQLLLLHRMRHTDERPYQCGACNYRCRQKTNLVAHMRCHTGERPFVCNLCGRAFALKCTLEQHLQSHRNDRPYLCDVCGFTAKYQSHLLSHRRLHTGNVFRCQFAGCTYVSPKRSQLEAHTRTHTAVRSHVCAVCGRAFIERSHLVRHERIHLDDKPFKCHQCDYTSSRRDKLKEHHEKHHGENATAKAPYRPRKTSSNVGQMLVDSAQLNLDDPYVSTDSQLDSMDPENRYLVVQMQASGLSLSQVQALQSHSSLDDSSSMMFVDQQSSLLDAQLGDLGVDNTDEILSVTLNEPLNSSSEISATSSELSNVNSLMRSFNLIYEN</sequence>
<comment type="caution">
    <text evidence="1">The sequence shown here is derived from an EMBL/GenBank/DDBJ whole genome shotgun (WGS) entry which is preliminary data.</text>
</comment>
<name>A0ACB8DRT6_DERSI</name>
<protein>
    <submittedName>
        <fullName evidence="1">Uncharacterized protein</fullName>
    </submittedName>
</protein>